<evidence type="ECO:0000256" key="1">
    <source>
        <dbReference type="ARBA" id="ARBA00007788"/>
    </source>
</evidence>
<dbReference type="PANTHER" id="PTHR30603:SF60">
    <property type="entry name" value="RNA POLYMERASE SIGMA FACTOR RPOD"/>
    <property type="match status" value="1"/>
</dbReference>
<dbReference type="Pfam" id="PF04542">
    <property type="entry name" value="Sigma70_r2"/>
    <property type="match status" value="1"/>
</dbReference>
<evidence type="ECO:0000256" key="5">
    <source>
        <dbReference type="ARBA" id="ARBA00023163"/>
    </source>
</evidence>
<dbReference type="InterPro" id="IPR000943">
    <property type="entry name" value="RNA_pol_sigma70"/>
</dbReference>
<dbReference type="PRINTS" id="PR00046">
    <property type="entry name" value="SIGMA70FCT"/>
</dbReference>
<keyword evidence="10" id="KW-1185">Reference proteome</keyword>
<accession>A0A9E6Y2E4</accession>
<name>A0A9E6Y2E4_9ACTN</name>
<evidence type="ECO:0000256" key="4">
    <source>
        <dbReference type="ARBA" id="ARBA00023125"/>
    </source>
</evidence>
<keyword evidence="2 6" id="KW-0805">Transcription regulation</keyword>
<dbReference type="PROSITE" id="PS00716">
    <property type="entry name" value="SIGMA70_2"/>
    <property type="match status" value="1"/>
</dbReference>
<gene>
    <name evidence="9" type="primary">sigA_3</name>
    <name evidence="9" type="ORF">DSM104329_05464</name>
</gene>
<dbReference type="Pfam" id="PF04545">
    <property type="entry name" value="Sigma70_r4"/>
    <property type="match status" value="1"/>
</dbReference>
<evidence type="ECO:0000256" key="3">
    <source>
        <dbReference type="ARBA" id="ARBA00023082"/>
    </source>
</evidence>
<sequence>MLWSMYDHDEALTLYLEEIGRHKLLTADEEIELAKRIERGDLAAKERMMTANLRLVVSLAKRYQDRGLTLFDLIQEGNVGLIRAVEKFDHRKGFKFSTYAVWWIRQSLARALADKGRTIRLPVHIAERLHRVQRAERRFVLKHARDPSNEELAEELGLTLDEIEIVRGELPATVSLHAPVGDDEAELGDFLEDRASPTPFDETAAVMDRHAIDSALENLPGGERRVIQMRFGLDGQPERTMHQVARELKLSADRVRRLEEQALRKLRQLPEAQALNAA</sequence>
<dbReference type="RefSeq" id="WP_259313042.1">
    <property type="nucleotide sequence ID" value="NZ_CP087164.1"/>
</dbReference>
<keyword evidence="3 6" id="KW-0731">Sigma factor</keyword>
<dbReference type="SUPFAM" id="SSF88946">
    <property type="entry name" value="Sigma2 domain of RNA polymerase sigma factors"/>
    <property type="match status" value="1"/>
</dbReference>
<evidence type="ECO:0000313" key="9">
    <source>
        <dbReference type="EMBL" id="UGS39032.1"/>
    </source>
</evidence>
<dbReference type="InterPro" id="IPR009042">
    <property type="entry name" value="RNA_pol_sigma70_r1_2"/>
</dbReference>
<dbReference type="Gene3D" id="1.10.601.10">
    <property type="entry name" value="RNA Polymerase Primary Sigma Factor"/>
    <property type="match status" value="2"/>
</dbReference>
<dbReference type="Pfam" id="PF00140">
    <property type="entry name" value="Sigma70_r1_2"/>
    <property type="match status" value="1"/>
</dbReference>
<dbReference type="PROSITE" id="PS00715">
    <property type="entry name" value="SIGMA70_1"/>
    <property type="match status" value="1"/>
</dbReference>
<dbReference type="GO" id="GO:0006352">
    <property type="term" value="P:DNA-templated transcription initiation"/>
    <property type="evidence" value="ECO:0007669"/>
    <property type="project" value="InterPro"/>
</dbReference>
<evidence type="ECO:0000259" key="8">
    <source>
        <dbReference type="PROSITE" id="PS00716"/>
    </source>
</evidence>
<comment type="function">
    <text evidence="6">Sigma factors are initiation factors that promote the attachment of RNA polymerase to specific initiation sites and are then released.</text>
</comment>
<keyword evidence="4 6" id="KW-0238">DNA-binding</keyword>
<dbReference type="InterPro" id="IPR013325">
    <property type="entry name" value="RNA_pol_sigma_r2"/>
</dbReference>
<dbReference type="InterPro" id="IPR014284">
    <property type="entry name" value="RNA_pol_sigma-70_dom"/>
</dbReference>
<dbReference type="SUPFAM" id="SSF88659">
    <property type="entry name" value="Sigma3 and sigma4 domains of RNA polymerase sigma factors"/>
    <property type="match status" value="2"/>
</dbReference>
<dbReference type="GO" id="GO:0003677">
    <property type="term" value="F:DNA binding"/>
    <property type="evidence" value="ECO:0007669"/>
    <property type="project" value="UniProtKB-KW"/>
</dbReference>
<evidence type="ECO:0000256" key="6">
    <source>
        <dbReference type="RuleBase" id="RU362124"/>
    </source>
</evidence>
<dbReference type="InterPro" id="IPR007627">
    <property type="entry name" value="RNA_pol_sigma70_r2"/>
</dbReference>
<dbReference type="KEGG" id="sbae:DSM104329_05464"/>
<dbReference type="InterPro" id="IPR007630">
    <property type="entry name" value="RNA_pol_sigma70_r4"/>
</dbReference>
<comment type="similarity">
    <text evidence="1 6">Belongs to the sigma-70 factor family.</text>
</comment>
<dbReference type="InterPro" id="IPR007624">
    <property type="entry name" value="RNA_pol_sigma70_r3"/>
</dbReference>
<dbReference type="NCBIfam" id="TIGR02937">
    <property type="entry name" value="sigma70-ECF"/>
    <property type="match status" value="1"/>
</dbReference>
<dbReference type="InterPro" id="IPR013324">
    <property type="entry name" value="RNA_pol_sigma_r3/r4-like"/>
</dbReference>
<protein>
    <recommendedName>
        <fullName evidence="6">RNA polymerase sigma factor</fullName>
    </recommendedName>
</protein>
<proteinExistence type="inferred from homology"/>
<evidence type="ECO:0000313" key="10">
    <source>
        <dbReference type="Proteomes" id="UP001162834"/>
    </source>
</evidence>
<evidence type="ECO:0000259" key="7">
    <source>
        <dbReference type="PROSITE" id="PS00715"/>
    </source>
</evidence>
<dbReference type="FunFam" id="1.10.601.10:FF:000001">
    <property type="entry name" value="RNA polymerase sigma factor SigA"/>
    <property type="match status" value="1"/>
</dbReference>
<dbReference type="Proteomes" id="UP001162834">
    <property type="component" value="Chromosome"/>
</dbReference>
<reference evidence="9" key="1">
    <citation type="journal article" date="2022" name="Int. J. Syst. Evol. Microbiol.">
        <title>Pseudomonas aegrilactucae sp. nov. and Pseudomonas morbosilactucae sp. nov., pathogens causing bacterial rot of lettuce in Japan.</title>
        <authorList>
            <person name="Sawada H."/>
            <person name="Fujikawa T."/>
            <person name="Satou M."/>
        </authorList>
    </citation>
    <scope>NUCLEOTIDE SEQUENCE</scope>
    <source>
        <strain evidence="9">0166_1</strain>
    </source>
</reference>
<feature type="domain" description="RNA polymerase sigma-70" evidence="7">
    <location>
        <begin position="72"/>
        <end position="85"/>
    </location>
</feature>
<dbReference type="PANTHER" id="PTHR30603">
    <property type="entry name" value="RNA POLYMERASE SIGMA FACTOR RPO"/>
    <property type="match status" value="1"/>
</dbReference>
<organism evidence="9 10">
    <name type="scientific">Capillimicrobium parvum</name>
    <dbReference type="NCBI Taxonomy" id="2884022"/>
    <lineage>
        <taxon>Bacteria</taxon>
        <taxon>Bacillati</taxon>
        <taxon>Actinomycetota</taxon>
        <taxon>Thermoleophilia</taxon>
        <taxon>Solirubrobacterales</taxon>
        <taxon>Capillimicrobiaceae</taxon>
        <taxon>Capillimicrobium</taxon>
    </lineage>
</organism>
<dbReference type="InterPro" id="IPR050239">
    <property type="entry name" value="Sigma-70_RNA_pol_init_factors"/>
</dbReference>
<dbReference type="AlphaFoldDB" id="A0A9E6Y2E4"/>
<dbReference type="EMBL" id="CP087164">
    <property type="protein sequence ID" value="UGS39032.1"/>
    <property type="molecule type" value="Genomic_DNA"/>
</dbReference>
<keyword evidence="5 6" id="KW-0804">Transcription</keyword>
<evidence type="ECO:0000256" key="2">
    <source>
        <dbReference type="ARBA" id="ARBA00023015"/>
    </source>
</evidence>
<dbReference type="Gene3D" id="1.10.10.10">
    <property type="entry name" value="Winged helix-like DNA-binding domain superfamily/Winged helix DNA-binding domain"/>
    <property type="match status" value="2"/>
</dbReference>
<dbReference type="InterPro" id="IPR036388">
    <property type="entry name" value="WH-like_DNA-bd_sf"/>
</dbReference>
<dbReference type="GO" id="GO:0016987">
    <property type="term" value="F:sigma factor activity"/>
    <property type="evidence" value="ECO:0007669"/>
    <property type="project" value="UniProtKB-KW"/>
</dbReference>
<dbReference type="PIRSF" id="PIRSF000770">
    <property type="entry name" value="RNA_pol_sigma-SigE/K"/>
    <property type="match status" value="1"/>
</dbReference>
<dbReference type="Pfam" id="PF04539">
    <property type="entry name" value="Sigma70_r3"/>
    <property type="match status" value="1"/>
</dbReference>
<feature type="domain" description="RNA polymerase sigma-70" evidence="8">
    <location>
        <begin position="240"/>
        <end position="266"/>
    </location>
</feature>